<dbReference type="OrthoDB" id="7803582at2759"/>
<name>B4MNJ9_DROWI</name>
<accession>B4MNJ9</accession>
<dbReference type="HOGENOM" id="CLU_2760454_0_0_1"/>
<dbReference type="STRING" id="7260.B4MNJ9"/>
<keyword evidence="2" id="KW-1185">Reference proteome</keyword>
<dbReference type="EMBL" id="CH963848">
    <property type="protein sequence ID" value="EDW73688.1"/>
    <property type="molecule type" value="Genomic_DNA"/>
</dbReference>
<sequence length="72" mass="8224">MADPEFDEFDVTTALPIGGGSNNINLNNERLDCEHLDDITEKWVDPNRPAFITVLFRFFGNIFVDVFRAVFS</sequence>
<evidence type="ECO:0000313" key="2">
    <source>
        <dbReference type="Proteomes" id="UP000007798"/>
    </source>
</evidence>
<dbReference type="AlphaFoldDB" id="B4MNJ9"/>
<gene>
    <name evidence="1" type="primary">Dwil\GK19552</name>
    <name evidence="1" type="ORF">Dwil_GK19552</name>
</gene>
<dbReference type="eggNOG" id="ENOG502TBTX">
    <property type="taxonomic scope" value="Eukaryota"/>
</dbReference>
<organism evidence="1 2">
    <name type="scientific">Drosophila willistoni</name>
    <name type="common">Fruit fly</name>
    <dbReference type="NCBI Taxonomy" id="7260"/>
    <lineage>
        <taxon>Eukaryota</taxon>
        <taxon>Metazoa</taxon>
        <taxon>Ecdysozoa</taxon>
        <taxon>Arthropoda</taxon>
        <taxon>Hexapoda</taxon>
        <taxon>Insecta</taxon>
        <taxon>Pterygota</taxon>
        <taxon>Neoptera</taxon>
        <taxon>Endopterygota</taxon>
        <taxon>Diptera</taxon>
        <taxon>Brachycera</taxon>
        <taxon>Muscomorpha</taxon>
        <taxon>Ephydroidea</taxon>
        <taxon>Drosophilidae</taxon>
        <taxon>Drosophila</taxon>
        <taxon>Sophophora</taxon>
    </lineage>
</organism>
<reference evidence="1 2" key="1">
    <citation type="journal article" date="2007" name="Nature">
        <title>Evolution of genes and genomes on the Drosophila phylogeny.</title>
        <authorList>
            <consortium name="Drosophila 12 Genomes Consortium"/>
            <person name="Clark A.G."/>
            <person name="Eisen M.B."/>
            <person name="Smith D.R."/>
            <person name="Bergman C.M."/>
            <person name="Oliver B."/>
            <person name="Markow T.A."/>
            <person name="Kaufman T.C."/>
            <person name="Kellis M."/>
            <person name="Gelbart W."/>
            <person name="Iyer V.N."/>
            <person name="Pollard D.A."/>
            <person name="Sackton T.B."/>
            <person name="Larracuente A.M."/>
            <person name="Singh N.D."/>
            <person name="Abad J.P."/>
            <person name="Abt D.N."/>
            <person name="Adryan B."/>
            <person name="Aguade M."/>
            <person name="Akashi H."/>
            <person name="Anderson W.W."/>
            <person name="Aquadro C.F."/>
            <person name="Ardell D.H."/>
            <person name="Arguello R."/>
            <person name="Artieri C.G."/>
            <person name="Barbash D.A."/>
            <person name="Barker D."/>
            <person name="Barsanti P."/>
            <person name="Batterham P."/>
            <person name="Batzoglou S."/>
            <person name="Begun D."/>
            <person name="Bhutkar A."/>
            <person name="Blanco E."/>
            <person name="Bosak S.A."/>
            <person name="Bradley R.K."/>
            <person name="Brand A.D."/>
            <person name="Brent M.R."/>
            <person name="Brooks A.N."/>
            <person name="Brown R.H."/>
            <person name="Butlin R.K."/>
            <person name="Caggese C."/>
            <person name="Calvi B.R."/>
            <person name="Bernardo de Carvalho A."/>
            <person name="Caspi A."/>
            <person name="Castrezana S."/>
            <person name="Celniker S.E."/>
            <person name="Chang J.L."/>
            <person name="Chapple C."/>
            <person name="Chatterji S."/>
            <person name="Chinwalla A."/>
            <person name="Civetta A."/>
            <person name="Clifton S.W."/>
            <person name="Comeron J.M."/>
            <person name="Costello J.C."/>
            <person name="Coyne J.A."/>
            <person name="Daub J."/>
            <person name="David R.G."/>
            <person name="Delcher A.L."/>
            <person name="Delehaunty K."/>
            <person name="Do C.B."/>
            <person name="Ebling H."/>
            <person name="Edwards K."/>
            <person name="Eickbush T."/>
            <person name="Evans J.D."/>
            <person name="Filipski A."/>
            <person name="Findeiss S."/>
            <person name="Freyhult E."/>
            <person name="Fulton L."/>
            <person name="Fulton R."/>
            <person name="Garcia A.C."/>
            <person name="Gardiner A."/>
            <person name="Garfield D.A."/>
            <person name="Garvin B.E."/>
            <person name="Gibson G."/>
            <person name="Gilbert D."/>
            <person name="Gnerre S."/>
            <person name="Godfrey J."/>
            <person name="Good R."/>
            <person name="Gotea V."/>
            <person name="Gravely B."/>
            <person name="Greenberg A.J."/>
            <person name="Griffiths-Jones S."/>
            <person name="Gross S."/>
            <person name="Guigo R."/>
            <person name="Gustafson E.A."/>
            <person name="Haerty W."/>
            <person name="Hahn M.W."/>
            <person name="Halligan D.L."/>
            <person name="Halpern A.L."/>
            <person name="Halter G.M."/>
            <person name="Han M.V."/>
            <person name="Heger A."/>
            <person name="Hillier L."/>
            <person name="Hinrichs A.S."/>
            <person name="Holmes I."/>
            <person name="Hoskins R.A."/>
            <person name="Hubisz M.J."/>
            <person name="Hultmark D."/>
            <person name="Huntley M.A."/>
            <person name="Jaffe D.B."/>
            <person name="Jagadeeshan S."/>
            <person name="Jeck W.R."/>
            <person name="Johnson J."/>
            <person name="Jones C.D."/>
            <person name="Jordan W.C."/>
            <person name="Karpen G.H."/>
            <person name="Kataoka E."/>
            <person name="Keightley P.D."/>
            <person name="Kheradpour P."/>
            <person name="Kirkness E.F."/>
            <person name="Koerich L.B."/>
            <person name="Kristiansen K."/>
            <person name="Kudrna D."/>
            <person name="Kulathinal R.J."/>
            <person name="Kumar S."/>
            <person name="Kwok R."/>
            <person name="Lander E."/>
            <person name="Langley C.H."/>
            <person name="Lapoint R."/>
            <person name="Lazzaro B.P."/>
            <person name="Lee S.J."/>
            <person name="Levesque L."/>
            <person name="Li R."/>
            <person name="Lin C.F."/>
            <person name="Lin M.F."/>
            <person name="Lindblad-Toh K."/>
            <person name="Llopart A."/>
            <person name="Long M."/>
            <person name="Low L."/>
            <person name="Lozovsky E."/>
            <person name="Lu J."/>
            <person name="Luo M."/>
            <person name="Machado C.A."/>
            <person name="Makalowski W."/>
            <person name="Marzo M."/>
            <person name="Matsuda M."/>
            <person name="Matzkin L."/>
            <person name="McAllister B."/>
            <person name="McBride C.S."/>
            <person name="McKernan B."/>
            <person name="McKernan K."/>
            <person name="Mendez-Lago M."/>
            <person name="Minx P."/>
            <person name="Mollenhauer M.U."/>
            <person name="Montooth K."/>
            <person name="Mount S.M."/>
            <person name="Mu X."/>
            <person name="Myers E."/>
            <person name="Negre B."/>
            <person name="Newfeld S."/>
            <person name="Nielsen R."/>
            <person name="Noor M.A."/>
            <person name="O'Grady P."/>
            <person name="Pachter L."/>
            <person name="Papaceit M."/>
            <person name="Parisi M.J."/>
            <person name="Parisi M."/>
            <person name="Parts L."/>
            <person name="Pedersen J.S."/>
            <person name="Pesole G."/>
            <person name="Phillippy A.M."/>
            <person name="Ponting C.P."/>
            <person name="Pop M."/>
            <person name="Porcelli D."/>
            <person name="Powell J.R."/>
            <person name="Prohaska S."/>
            <person name="Pruitt K."/>
            <person name="Puig M."/>
            <person name="Quesneville H."/>
            <person name="Ram K.R."/>
            <person name="Rand D."/>
            <person name="Rasmussen M.D."/>
            <person name="Reed L.K."/>
            <person name="Reenan R."/>
            <person name="Reily A."/>
            <person name="Remington K.A."/>
            <person name="Rieger T.T."/>
            <person name="Ritchie M.G."/>
            <person name="Robin C."/>
            <person name="Rogers Y.H."/>
            <person name="Rohde C."/>
            <person name="Rozas J."/>
            <person name="Rubenfield M.J."/>
            <person name="Ruiz A."/>
            <person name="Russo S."/>
            <person name="Salzberg S.L."/>
            <person name="Sanchez-Gracia A."/>
            <person name="Saranga D.J."/>
            <person name="Sato H."/>
            <person name="Schaeffer S.W."/>
            <person name="Schatz M.C."/>
            <person name="Schlenke T."/>
            <person name="Schwartz R."/>
            <person name="Segarra C."/>
            <person name="Singh R.S."/>
            <person name="Sirot L."/>
            <person name="Sirota M."/>
            <person name="Sisneros N.B."/>
            <person name="Smith C.D."/>
            <person name="Smith T.F."/>
            <person name="Spieth J."/>
            <person name="Stage D.E."/>
            <person name="Stark A."/>
            <person name="Stephan W."/>
            <person name="Strausberg R.L."/>
            <person name="Strempel S."/>
            <person name="Sturgill D."/>
            <person name="Sutton G."/>
            <person name="Sutton G.G."/>
            <person name="Tao W."/>
            <person name="Teichmann S."/>
            <person name="Tobari Y.N."/>
            <person name="Tomimura Y."/>
            <person name="Tsolas J.M."/>
            <person name="Valente V.L."/>
            <person name="Venter E."/>
            <person name="Venter J.C."/>
            <person name="Vicario S."/>
            <person name="Vieira F.G."/>
            <person name="Vilella A.J."/>
            <person name="Villasante A."/>
            <person name="Walenz B."/>
            <person name="Wang J."/>
            <person name="Wasserman M."/>
            <person name="Watts T."/>
            <person name="Wilson D."/>
            <person name="Wilson R.K."/>
            <person name="Wing R.A."/>
            <person name="Wolfner M.F."/>
            <person name="Wong A."/>
            <person name="Wong G.K."/>
            <person name="Wu C.I."/>
            <person name="Wu G."/>
            <person name="Yamamoto D."/>
            <person name="Yang H.P."/>
            <person name="Yang S.P."/>
            <person name="Yorke J.A."/>
            <person name="Yoshida K."/>
            <person name="Zdobnov E."/>
            <person name="Zhang P."/>
            <person name="Zhang Y."/>
            <person name="Zimin A.V."/>
            <person name="Baldwin J."/>
            <person name="Abdouelleil A."/>
            <person name="Abdulkadir J."/>
            <person name="Abebe A."/>
            <person name="Abera B."/>
            <person name="Abreu J."/>
            <person name="Acer S.C."/>
            <person name="Aftuck L."/>
            <person name="Alexander A."/>
            <person name="An P."/>
            <person name="Anderson E."/>
            <person name="Anderson S."/>
            <person name="Arachi H."/>
            <person name="Azer M."/>
            <person name="Bachantsang P."/>
            <person name="Barry A."/>
            <person name="Bayul T."/>
            <person name="Berlin A."/>
            <person name="Bessette D."/>
            <person name="Bloom T."/>
            <person name="Blye J."/>
            <person name="Boguslavskiy L."/>
            <person name="Bonnet C."/>
            <person name="Boukhgalter B."/>
            <person name="Bourzgui I."/>
            <person name="Brown A."/>
            <person name="Cahill P."/>
            <person name="Channer S."/>
            <person name="Cheshatsang Y."/>
            <person name="Chuda L."/>
            <person name="Citroen M."/>
            <person name="Collymore A."/>
            <person name="Cooke P."/>
            <person name="Costello M."/>
            <person name="D'Aco K."/>
            <person name="Daza R."/>
            <person name="De Haan G."/>
            <person name="DeGray S."/>
            <person name="DeMaso C."/>
            <person name="Dhargay N."/>
            <person name="Dooley K."/>
            <person name="Dooley E."/>
            <person name="Doricent M."/>
            <person name="Dorje P."/>
            <person name="Dorjee K."/>
            <person name="Dupes A."/>
            <person name="Elong R."/>
            <person name="Falk J."/>
            <person name="Farina A."/>
            <person name="Faro S."/>
            <person name="Ferguson D."/>
            <person name="Fisher S."/>
            <person name="Foley C.D."/>
            <person name="Franke A."/>
            <person name="Friedrich D."/>
            <person name="Gadbois L."/>
            <person name="Gearin G."/>
            <person name="Gearin C.R."/>
            <person name="Giannoukos G."/>
            <person name="Goode T."/>
            <person name="Graham J."/>
            <person name="Grandbois E."/>
            <person name="Grewal S."/>
            <person name="Gyaltsen K."/>
            <person name="Hafez N."/>
            <person name="Hagos B."/>
            <person name="Hall J."/>
            <person name="Henson C."/>
            <person name="Hollinger A."/>
            <person name="Honan T."/>
            <person name="Huard M.D."/>
            <person name="Hughes L."/>
            <person name="Hurhula B."/>
            <person name="Husby M.E."/>
            <person name="Kamat A."/>
            <person name="Kanga B."/>
            <person name="Kashin S."/>
            <person name="Khazanovich D."/>
            <person name="Kisner P."/>
            <person name="Lance K."/>
            <person name="Lara M."/>
            <person name="Lee W."/>
            <person name="Lennon N."/>
            <person name="Letendre F."/>
            <person name="LeVine R."/>
            <person name="Lipovsky A."/>
            <person name="Liu X."/>
            <person name="Liu J."/>
            <person name="Liu S."/>
            <person name="Lokyitsang T."/>
            <person name="Lokyitsang Y."/>
            <person name="Lubonja R."/>
            <person name="Lui A."/>
            <person name="MacDonald P."/>
            <person name="Magnisalis V."/>
            <person name="Maru K."/>
            <person name="Matthews C."/>
            <person name="McCusker W."/>
            <person name="McDonough S."/>
            <person name="Mehta T."/>
            <person name="Meldrim J."/>
            <person name="Meneus L."/>
            <person name="Mihai O."/>
            <person name="Mihalev A."/>
            <person name="Mihova T."/>
            <person name="Mittelman R."/>
            <person name="Mlenga V."/>
            <person name="Montmayeur A."/>
            <person name="Mulrain L."/>
            <person name="Navidi A."/>
            <person name="Naylor J."/>
            <person name="Negash T."/>
            <person name="Nguyen T."/>
            <person name="Nguyen N."/>
            <person name="Nicol R."/>
            <person name="Norbu C."/>
            <person name="Norbu N."/>
            <person name="Novod N."/>
            <person name="O'Neill B."/>
            <person name="Osman S."/>
            <person name="Markiewicz E."/>
            <person name="Oyono O.L."/>
            <person name="Patti C."/>
            <person name="Phunkhang P."/>
            <person name="Pierre F."/>
            <person name="Priest M."/>
            <person name="Raghuraman S."/>
            <person name="Rege F."/>
            <person name="Reyes R."/>
            <person name="Rise C."/>
            <person name="Rogov P."/>
            <person name="Ross K."/>
            <person name="Ryan E."/>
            <person name="Settipalli S."/>
            <person name="Shea T."/>
            <person name="Sherpa N."/>
            <person name="Shi L."/>
            <person name="Shih D."/>
            <person name="Sparrow T."/>
            <person name="Spaulding J."/>
            <person name="Stalker J."/>
            <person name="Stange-Thomann N."/>
            <person name="Stavropoulos S."/>
            <person name="Stone C."/>
            <person name="Strader C."/>
            <person name="Tesfaye S."/>
            <person name="Thomson T."/>
            <person name="Thoulutsang Y."/>
            <person name="Thoulutsang D."/>
            <person name="Topham K."/>
            <person name="Topping I."/>
            <person name="Tsamla T."/>
            <person name="Vassiliev H."/>
            <person name="Vo A."/>
            <person name="Wangchuk T."/>
            <person name="Wangdi T."/>
            <person name="Weiand M."/>
            <person name="Wilkinson J."/>
            <person name="Wilson A."/>
            <person name="Yadav S."/>
            <person name="Young G."/>
            <person name="Yu Q."/>
            <person name="Zembek L."/>
            <person name="Zhong D."/>
            <person name="Zimmer A."/>
            <person name="Zwirko Z."/>
            <person name="Jaffe D.B."/>
            <person name="Alvarez P."/>
            <person name="Brockman W."/>
            <person name="Butler J."/>
            <person name="Chin C."/>
            <person name="Gnerre S."/>
            <person name="Grabherr M."/>
            <person name="Kleber M."/>
            <person name="Mauceli E."/>
            <person name="MacCallum I."/>
        </authorList>
    </citation>
    <scope>NUCLEOTIDE SEQUENCE [LARGE SCALE GENOMIC DNA]</scope>
    <source>
        <strain evidence="2">Tucson 14030-0811.24</strain>
    </source>
</reference>
<dbReference type="InParanoid" id="B4MNJ9"/>
<protein>
    <submittedName>
        <fullName evidence="1">Uncharacterized protein</fullName>
    </submittedName>
</protein>
<proteinExistence type="predicted"/>
<dbReference type="KEGG" id="dwi:6639636"/>
<dbReference type="OMA" id="MTDNWTD"/>
<evidence type="ECO:0000313" key="1">
    <source>
        <dbReference type="EMBL" id="EDW73688.1"/>
    </source>
</evidence>
<dbReference type="Proteomes" id="UP000007798">
    <property type="component" value="Unassembled WGS sequence"/>
</dbReference>
<dbReference type="PhylomeDB" id="B4MNJ9"/>